<dbReference type="InterPro" id="IPR036388">
    <property type="entry name" value="WH-like_DNA-bd_sf"/>
</dbReference>
<dbReference type="InterPro" id="IPR013249">
    <property type="entry name" value="RNA_pol_sigma70_r4_t2"/>
</dbReference>
<keyword evidence="2" id="KW-0805">Transcription regulation</keyword>
<dbReference type="InterPro" id="IPR039425">
    <property type="entry name" value="RNA_pol_sigma-70-like"/>
</dbReference>
<dbReference type="AlphaFoldDB" id="M9RN07"/>
<proteinExistence type="inferred from homology"/>
<evidence type="ECO:0000256" key="5">
    <source>
        <dbReference type="ARBA" id="ARBA00023163"/>
    </source>
</evidence>
<dbReference type="OrthoDB" id="9780326at2"/>
<dbReference type="Pfam" id="PF08281">
    <property type="entry name" value="Sigma70_r4_2"/>
    <property type="match status" value="1"/>
</dbReference>
<keyword evidence="9" id="KW-1185">Reference proteome</keyword>
<protein>
    <submittedName>
        <fullName evidence="8">Putative RNA polymerase sigma factor</fullName>
    </submittedName>
</protein>
<dbReference type="InterPro" id="IPR014284">
    <property type="entry name" value="RNA_pol_sigma-70_dom"/>
</dbReference>
<evidence type="ECO:0000259" key="7">
    <source>
        <dbReference type="Pfam" id="PF08281"/>
    </source>
</evidence>
<organism evidence="8 9">
    <name type="scientific">Octadecabacter arcticus 238</name>
    <dbReference type="NCBI Taxonomy" id="391616"/>
    <lineage>
        <taxon>Bacteria</taxon>
        <taxon>Pseudomonadati</taxon>
        <taxon>Pseudomonadota</taxon>
        <taxon>Alphaproteobacteria</taxon>
        <taxon>Rhodobacterales</taxon>
        <taxon>Roseobacteraceae</taxon>
        <taxon>Octadecabacter</taxon>
    </lineage>
</organism>
<dbReference type="Gene3D" id="1.10.10.10">
    <property type="entry name" value="Winged helix-like DNA-binding domain superfamily/Winged helix DNA-binding domain"/>
    <property type="match status" value="1"/>
</dbReference>
<dbReference type="STRING" id="391616.OA238_c09920"/>
<evidence type="ECO:0000313" key="8">
    <source>
        <dbReference type="EMBL" id="AGI71190.1"/>
    </source>
</evidence>
<dbReference type="HOGENOM" id="CLU_047691_3_0_5"/>
<gene>
    <name evidence="8" type="ORF">OA238_c09920</name>
</gene>
<dbReference type="Pfam" id="PF04542">
    <property type="entry name" value="Sigma70_r2"/>
    <property type="match status" value="1"/>
</dbReference>
<dbReference type="PANTHER" id="PTHR43133">
    <property type="entry name" value="RNA POLYMERASE ECF-TYPE SIGMA FACTO"/>
    <property type="match status" value="1"/>
</dbReference>
<dbReference type="Gene3D" id="1.10.1740.10">
    <property type="match status" value="1"/>
</dbReference>
<evidence type="ECO:0000256" key="1">
    <source>
        <dbReference type="ARBA" id="ARBA00010641"/>
    </source>
</evidence>
<keyword evidence="4" id="KW-0238">DNA-binding</keyword>
<dbReference type="InterPro" id="IPR013325">
    <property type="entry name" value="RNA_pol_sigma_r2"/>
</dbReference>
<dbReference type="EMBL" id="CP003742">
    <property type="protein sequence ID" value="AGI71190.1"/>
    <property type="molecule type" value="Genomic_DNA"/>
</dbReference>
<evidence type="ECO:0000259" key="6">
    <source>
        <dbReference type="Pfam" id="PF04542"/>
    </source>
</evidence>
<dbReference type="RefSeq" id="WP_015494404.1">
    <property type="nucleotide sequence ID" value="NC_020908.1"/>
</dbReference>
<dbReference type="CDD" id="cd06171">
    <property type="entry name" value="Sigma70_r4"/>
    <property type="match status" value="1"/>
</dbReference>
<dbReference type="Proteomes" id="UP000004688">
    <property type="component" value="Chromosome"/>
</dbReference>
<dbReference type="NCBIfam" id="TIGR02937">
    <property type="entry name" value="sigma70-ECF"/>
    <property type="match status" value="1"/>
</dbReference>
<comment type="similarity">
    <text evidence="1">Belongs to the sigma-70 factor family. ECF subfamily.</text>
</comment>
<name>M9RN07_9RHOB</name>
<feature type="domain" description="RNA polymerase sigma factor 70 region 4 type 2" evidence="7">
    <location>
        <begin position="133"/>
        <end position="184"/>
    </location>
</feature>
<evidence type="ECO:0000256" key="2">
    <source>
        <dbReference type="ARBA" id="ARBA00023015"/>
    </source>
</evidence>
<dbReference type="InterPro" id="IPR013324">
    <property type="entry name" value="RNA_pol_sigma_r3/r4-like"/>
</dbReference>
<reference evidence="8 9" key="1">
    <citation type="journal article" date="2013" name="PLoS ONE">
        <title>Poles Apart: Arctic and Antarctic Octadecabacter strains Share High Genome Plasticity and a New Type of Xanthorhodopsin.</title>
        <authorList>
            <person name="Vollmers J."/>
            <person name="Voget S."/>
            <person name="Dietrich S."/>
            <person name="Gollnow K."/>
            <person name="Smits M."/>
            <person name="Meyer K."/>
            <person name="Brinkhoff T."/>
            <person name="Simon M."/>
            <person name="Daniel R."/>
        </authorList>
    </citation>
    <scope>NUCLEOTIDE SEQUENCE [LARGE SCALE GENOMIC DNA]</scope>
    <source>
        <strain evidence="8 9">238</strain>
    </source>
</reference>
<feature type="domain" description="RNA polymerase sigma-70 region 2" evidence="6">
    <location>
        <begin position="38"/>
        <end position="104"/>
    </location>
</feature>
<dbReference type="SUPFAM" id="SSF88946">
    <property type="entry name" value="Sigma2 domain of RNA polymerase sigma factors"/>
    <property type="match status" value="1"/>
</dbReference>
<dbReference type="eggNOG" id="COG1595">
    <property type="taxonomic scope" value="Bacteria"/>
</dbReference>
<keyword evidence="5" id="KW-0804">Transcription</keyword>
<dbReference type="SUPFAM" id="SSF88659">
    <property type="entry name" value="Sigma3 and sigma4 domains of RNA polymerase sigma factors"/>
    <property type="match status" value="1"/>
</dbReference>
<dbReference type="GO" id="GO:0003677">
    <property type="term" value="F:DNA binding"/>
    <property type="evidence" value="ECO:0007669"/>
    <property type="project" value="UniProtKB-KW"/>
</dbReference>
<dbReference type="GO" id="GO:0016987">
    <property type="term" value="F:sigma factor activity"/>
    <property type="evidence" value="ECO:0007669"/>
    <property type="project" value="UniProtKB-KW"/>
</dbReference>
<dbReference type="InterPro" id="IPR007627">
    <property type="entry name" value="RNA_pol_sigma70_r2"/>
</dbReference>
<accession>M9RN07</accession>
<dbReference type="GO" id="GO:0006352">
    <property type="term" value="P:DNA-templated transcription initiation"/>
    <property type="evidence" value="ECO:0007669"/>
    <property type="project" value="InterPro"/>
</dbReference>
<keyword evidence="3" id="KW-0731">Sigma factor</keyword>
<evidence type="ECO:0000313" key="9">
    <source>
        <dbReference type="Proteomes" id="UP000004688"/>
    </source>
</evidence>
<dbReference type="PANTHER" id="PTHR43133:SF8">
    <property type="entry name" value="RNA POLYMERASE SIGMA FACTOR HI_1459-RELATED"/>
    <property type="match status" value="1"/>
</dbReference>
<sequence length="202" mass="22066">MTDQAGVQRALQSAPQSDADLLAAFAAGDRGAAMVLTQRLTPRVMGQAYRMLGNRAEAEDVAQDAMMRLWEIAADWDPDRAQITTWLYRVVANLCTDRLRKSGRGVSLDAIEEPSDPRKSAAQDIQDTARSAALHSAMADLPDRQAQAVALRHLEELGNPQIATIMDTNVRTVESLIARGKRALIAKLSGRKDELGYDDDHG</sequence>
<evidence type="ECO:0000256" key="4">
    <source>
        <dbReference type="ARBA" id="ARBA00023125"/>
    </source>
</evidence>
<evidence type="ECO:0000256" key="3">
    <source>
        <dbReference type="ARBA" id="ARBA00023082"/>
    </source>
</evidence>
<dbReference type="KEGG" id="oar:OA238_c09920"/>